<gene>
    <name evidence="1" type="ORF">DPMN_027900</name>
</gene>
<evidence type="ECO:0000313" key="2">
    <source>
        <dbReference type="Proteomes" id="UP000828390"/>
    </source>
</evidence>
<comment type="caution">
    <text evidence="1">The sequence shown here is derived from an EMBL/GenBank/DDBJ whole genome shotgun (WGS) entry which is preliminary data.</text>
</comment>
<name>A0A9D4RE24_DREPO</name>
<reference evidence="1" key="2">
    <citation type="submission" date="2020-11" db="EMBL/GenBank/DDBJ databases">
        <authorList>
            <person name="McCartney M.A."/>
            <person name="Auch B."/>
            <person name="Kono T."/>
            <person name="Mallez S."/>
            <person name="Becker A."/>
            <person name="Gohl D.M."/>
            <person name="Silverstein K.A.T."/>
            <person name="Koren S."/>
            <person name="Bechman K.B."/>
            <person name="Herman A."/>
            <person name="Abrahante J.E."/>
            <person name="Garbe J."/>
        </authorList>
    </citation>
    <scope>NUCLEOTIDE SEQUENCE</scope>
    <source>
        <strain evidence="1">Duluth1</strain>
        <tissue evidence="1">Whole animal</tissue>
    </source>
</reference>
<accession>A0A9D4RE24</accession>
<proteinExistence type="predicted"/>
<sequence>MPVFGTTTYTSGSSTILDNTAGGVSIGTVTFTDADGANTISITMAPNSYFTFVDKGDGTGKSCAAPYATRSGKTRLIECVKRLLKDDNSHLKLDVCLEETSFKRKIQ</sequence>
<reference evidence="1" key="1">
    <citation type="journal article" date="2019" name="bioRxiv">
        <title>The Genome of the Zebra Mussel, Dreissena polymorpha: A Resource for Invasive Species Research.</title>
        <authorList>
            <person name="McCartney M.A."/>
            <person name="Auch B."/>
            <person name="Kono T."/>
            <person name="Mallez S."/>
            <person name="Zhang Y."/>
            <person name="Obille A."/>
            <person name="Becker A."/>
            <person name="Abrahante J.E."/>
            <person name="Garbe J."/>
            <person name="Badalamenti J.P."/>
            <person name="Herman A."/>
            <person name="Mangelson H."/>
            <person name="Liachko I."/>
            <person name="Sullivan S."/>
            <person name="Sone E.D."/>
            <person name="Koren S."/>
            <person name="Silverstein K.A.T."/>
            <person name="Beckman K.B."/>
            <person name="Gohl D.M."/>
        </authorList>
    </citation>
    <scope>NUCLEOTIDE SEQUENCE</scope>
    <source>
        <strain evidence="1">Duluth1</strain>
        <tissue evidence="1">Whole animal</tissue>
    </source>
</reference>
<dbReference type="Proteomes" id="UP000828390">
    <property type="component" value="Unassembled WGS sequence"/>
</dbReference>
<evidence type="ECO:0000313" key="1">
    <source>
        <dbReference type="EMBL" id="KAH3864869.1"/>
    </source>
</evidence>
<organism evidence="1 2">
    <name type="scientific">Dreissena polymorpha</name>
    <name type="common">Zebra mussel</name>
    <name type="synonym">Mytilus polymorpha</name>
    <dbReference type="NCBI Taxonomy" id="45954"/>
    <lineage>
        <taxon>Eukaryota</taxon>
        <taxon>Metazoa</taxon>
        <taxon>Spiralia</taxon>
        <taxon>Lophotrochozoa</taxon>
        <taxon>Mollusca</taxon>
        <taxon>Bivalvia</taxon>
        <taxon>Autobranchia</taxon>
        <taxon>Heteroconchia</taxon>
        <taxon>Euheterodonta</taxon>
        <taxon>Imparidentia</taxon>
        <taxon>Neoheterodontei</taxon>
        <taxon>Myida</taxon>
        <taxon>Dreissenoidea</taxon>
        <taxon>Dreissenidae</taxon>
        <taxon>Dreissena</taxon>
    </lineage>
</organism>
<keyword evidence="2" id="KW-1185">Reference proteome</keyword>
<dbReference type="AlphaFoldDB" id="A0A9D4RE24"/>
<dbReference type="EMBL" id="JAIWYP010000002">
    <property type="protein sequence ID" value="KAH3864869.1"/>
    <property type="molecule type" value="Genomic_DNA"/>
</dbReference>
<protein>
    <submittedName>
        <fullName evidence="1">Uncharacterized protein</fullName>
    </submittedName>
</protein>